<dbReference type="EMBL" id="BEGY01000057">
    <property type="protein sequence ID" value="GAX80864.1"/>
    <property type="molecule type" value="Genomic_DNA"/>
</dbReference>
<evidence type="ECO:0000256" key="3">
    <source>
        <dbReference type="ARBA" id="ARBA00022737"/>
    </source>
</evidence>
<keyword evidence="3" id="KW-0677">Repeat</keyword>
<feature type="domain" description="EFHB C-terminal EF-hand" evidence="6">
    <location>
        <begin position="357"/>
        <end position="428"/>
    </location>
</feature>
<dbReference type="Pfam" id="PF25325">
    <property type="entry name" value="EF-hand_EFHB_C"/>
    <property type="match status" value="1"/>
</dbReference>
<name>A0A250XCS8_9CHLO</name>
<dbReference type="OrthoDB" id="2096280at2759"/>
<comment type="caution">
    <text evidence="7">The sequence shown here is derived from an EMBL/GenBank/DDBJ whole genome shotgun (WGS) entry which is preliminary data.</text>
</comment>
<protein>
    <recommendedName>
        <fullName evidence="6">EFHB C-terminal EF-hand domain-containing protein</fullName>
    </recommendedName>
</protein>
<evidence type="ECO:0000256" key="2">
    <source>
        <dbReference type="ARBA" id="ARBA00022490"/>
    </source>
</evidence>
<dbReference type="PANTHER" id="PTHR12086:SF12">
    <property type="entry name" value="EF-HAND DOMAIN-CONTAINING FAMILY MEMBER B"/>
    <property type="match status" value="1"/>
</dbReference>
<evidence type="ECO:0000313" key="7">
    <source>
        <dbReference type="EMBL" id="GAX80864.1"/>
    </source>
</evidence>
<reference evidence="7 8" key="1">
    <citation type="submission" date="2017-08" db="EMBL/GenBank/DDBJ databases">
        <title>Acidophilic green algal genome provides insights into adaptation to an acidic environment.</title>
        <authorList>
            <person name="Hirooka S."/>
            <person name="Hirose Y."/>
            <person name="Kanesaki Y."/>
            <person name="Higuchi S."/>
            <person name="Fujiwara T."/>
            <person name="Onuma R."/>
            <person name="Era A."/>
            <person name="Ohbayashi R."/>
            <person name="Uzuka A."/>
            <person name="Nozaki H."/>
            <person name="Yoshikawa H."/>
            <person name="Miyagishima S.Y."/>
        </authorList>
    </citation>
    <scope>NUCLEOTIDE SEQUENCE [LARGE SCALE GENOMIC DNA]</scope>
    <source>
        <strain evidence="7 8">NIES-2499</strain>
    </source>
</reference>
<evidence type="ECO:0000313" key="8">
    <source>
        <dbReference type="Proteomes" id="UP000232323"/>
    </source>
</evidence>
<dbReference type="InterPro" id="IPR040193">
    <property type="entry name" value="EFHC1/EFHC2/EFHB"/>
</dbReference>
<dbReference type="AlphaFoldDB" id="A0A250XCS8"/>
<feature type="region of interest" description="Disordered" evidence="5">
    <location>
        <begin position="32"/>
        <end position="56"/>
    </location>
</feature>
<evidence type="ECO:0000256" key="5">
    <source>
        <dbReference type="SAM" id="MobiDB-lite"/>
    </source>
</evidence>
<keyword evidence="2" id="KW-0963">Cytoplasm</keyword>
<proteinExistence type="predicted"/>
<dbReference type="STRING" id="1157962.A0A250XCS8"/>
<organism evidence="7 8">
    <name type="scientific">Chlamydomonas eustigma</name>
    <dbReference type="NCBI Taxonomy" id="1157962"/>
    <lineage>
        <taxon>Eukaryota</taxon>
        <taxon>Viridiplantae</taxon>
        <taxon>Chlorophyta</taxon>
        <taxon>core chlorophytes</taxon>
        <taxon>Chlorophyceae</taxon>
        <taxon>CS clade</taxon>
        <taxon>Chlamydomonadales</taxon>
        <taxon>Chlamydomonadaceae</taxon>
        <taxon>Chlamydomonas</taxon>
    </lineage>
</organism>
<evidence type="ECO:0000259" key="6">
    <source>
        <dbReference type="Pfam" id="PF25325"/>
    </source>
</evidence>
<evidence type="ECO:0000256" key="1">
    <source>
        <dbReference type="ARBA" id="ARBA00004245"/>
    </source>
</evidence>
<keyword evidence="4" id="KW-0206">Cytoskeleton</keyword>
<comment type="subcellular location">
    <subcellularLocation>
        <location evidence="1">Cytoplasm</location>
        <location evidence="1">Cytoskeleton</location>
    </subcellularLocation>
</comment>
<gene>
    <name evidence="7" type="ORF">CEUSTIGMA_g8299.t1</name>
</gene>
<keyword evidence="8" id="KW-1185">Reference proteome</keyword>
<accession>A0A250XCS8</accession>
<dbReference type="GO" id="GO:0005856">
    <property type="term" value="C:cytoskeleton"/>
    <property type="evidence" value="ECO:0007669"/>
    <property type="project" value="UniProtKB-SubCell"/>
</dbReference>
<sequence length="439" mass="49108">MFTANSLLRDKYISDSNSTWIRPAGVTTSLNETAKDAVTWDQPPSTPPEQKKYRQSTLHEPGRIVRHYGTAEDALQEGPFGEKTVSILGDNVATNMKNYPDSEITRWQLDRAEDKYASSQREPLGQTYVRGFKMPDGLGTEVAFGKKIGAKELERKGQVRSVVFPTEEPPSEDAAAHELYVRTHAAYDPGEQRRRHYDWQQTGVDPTTHKFGAVDKDNYQNGVKKALQPALDQTLPQPARVSNKIYEDYKASATDYLGKVKKLGAGNRPLPTTHVYGMPSLRYGREPGVDELIQGNFSPAEQGPDADLGKSLREGFRNIAPEGRTFGAPSIRTDIPMPKVKLVTNTINYGNEPDAFQLLRPPRSVERGVHEEHYMALRKKAEVQELMVEAGVELGSEDFEKVFDMASKADGEESQCCLDTFFRARHHLLAQTIQVPVPF</sequence>
<dbReference type="InterPro" id="IPR057428">
    <property type="entry name" value="EFHB_EF-hand_C"/>
</dbReference>
<dbReference type="PANTHER" id="PTHR12086">
    <property type="entry name" value="EF-HAND DOMAIN C-TERMINAL CONTAINING PROTEIN"/>
    <property type="match status" value="1"/>
</dbReference>
<evidence type="ECO:0000256" key="4">
    <source>
        <dbReference type="ARBA" id="ARBA00023212"/>
    </source>
</evidence>
<dbReference type="Proteomes" id="UP000232323">
    <property type="component" value="Unassembled WGS sequence"/>
</dbReference>